<dbReference type="InterPro" id="IPR029063">
    <property type="entry name" value="SAM-dependent_MTases_sf"/>
</dbReference>
<dbReference type="SUPFAM" id="SSF53335">
    <property type="entry name" value="S-adenosyl-L-methionine-dependent methyltransferases"/>
    <property type="match status" value="1"/>
</dbReference>
<protein>
    <submittedName>
        <fullName evidence="5">Methyltransferase domain-containing protein</fullName>
    </submittedName>
</protein>
<dbReference type="Proteomes" id="UP000185003">
    <property type="component" value="Unassembled WGS sequence"/>
</dbReference>
<dbReference type="STRING" id="536979.SAMN04488055_1199"/>
<evidence type="ECO:0000313" key="5">
    <source>
        <dbReference type="EMBL" id="SIN76221.1"/>
    </source>
</evidence>
<dbReference type="Gene3D" id="3.40.50.150">
    <property type="entry name" value="Vaccinia Virus protein VP39"/>
    <property type="match status" value="1"/>
</dbReference>
<reference evidence="5 6" key="1">
    <citation type="submission" date="2016-11" db="EMBL/GenBank/DDBJ databases">
        <authorList>
            <person name="Jaros S."/>
            <person name="Januszkiewicz K."/>
            <person name="Wedrychowicz H."/>
        </authorList>
    </citation>
    <scope>NUCLEOTIDE SEQUENCE [LARGE SCALE GENOMIC DNA]</scope>
    <source>
        <strain evidence="5 6">DSM 24787</strain>
    </source>
</reference>
<proteinExistence type="inferred from homology"/>
<evidence type="ECO:0000256" key="1">
    <source>
        <dbReference type="ARBA" id="ARBA00008361"/>
    </source>
</evidence>
<evidence type="ECO:0000256" key="2">
    <source>
        <dbReference type="ARBA" id="ARBA00022603"/>
    </source>
</evidence>
<keyword evidence="2 5" id="KW-0489">Methyltransferase</keyword>
<dbReference type="Pfam" id="PF08241">
    <property type="entry name" value="Methyltransf_11"/>
    <property type="match status" value="1"/>
</dbReference>
<keyword evidence="3 5" id="KW-0808">Transferase</keyword>
<dbReference type="InterPro" id="IPR013216">
    <property type="entry name" value="Methyltransf_11"/>
</dbReference>
<name>A0A1N6DZP1_9BACT</name>
<comment type="similarity">
    <text evidence="1">Belongs to the methyltransferase superfamily.</text>
</comment>
<gene>
    <name evidence="5" type="ORF">SAMN04488055_1199</name>
</gene>
<dbReference type="EMBL" id="FSRA01000001">
    <property type="protein sequence ID" value="SIN76221.1"/>
    <property type="molecule type" value="Genomic_DNA"/>
</dbReference>
<keyword evidence="6" id="KW-1185">Reference proteome</keyword>
<sequence>MTKDSTQRFSNKVQDYIKYRPDYPPEVLTYLRKRTGLSEASTVADIGSGTGIFTKHLLNLGCKVYAIEPNTGMREAADAMLQETYPGKYMSINAPAANTGLKDHTIDLIVCAQAFHWFNTAEARTEFQRILKPSAQAALIWNNRQVNTDNFSKDYDRLLRERTADYNEVNHQKLSPADFKAFFKEGKYEKMIFPSYQEFDEAGFLGRANSSSYVPTEDAAFQQLLKDIFQRHQVNGRVKFHYDTEVYTGEV</sequence>
<evidence type="ECO:0000256" key="3">
    <source>
        <dbReference type="ARBA" id="ARBA00022679"/>
    </source>
</evidence>
<organism evidence="5 6">
    <name type="scientific">Chitinophaga niabensis</name>
    <dbReference type="NCBI Taxonomy" id="536979"/>
    <lineage>
        <taxon>Bacteria</taxon>
        <taxon>Pseudomonadati</taxon>
        <taxon>Bacteroidota</taxon>
        <taxon>Chitinophagia</taxon>
        <taxon>Chitinophagales</taxon>
        <taxon>Chitinophagaceae</taxon>
        <taxon>Chitinophaga</taxon>
    </lineage>
</organism>
<accession>A0A1N6DZP1</accession>
<dbReference type="InterPro" id="IPR051052">
    <property type="entry name" value="Diverse_substrate_MTase"/>
</dbReference>
<feature type="domain" description="Methyltransferase type 11" evidence="4">
    <location>
        <begin position="45"/>
        <end position="136"/>
    </location>
</feature>
<evidence type="ECO:0000313" key="6">
    <source>
        <dbReference type="Proteomes" id="UP000185003"/>
    </source>
</evidence>
<dbReference type="GO" id="GO:0032259">
    <property type="term" value="P:methylation"/>
    <property type="evidence" value="ECO:0007669"/>
    <property type="project" value="UniProtKB-KW"/>
</dbReference>
<dbReference type="AlphaFoldDB" id="A0A1N6DZP1"/>
<dbReference type="GO" id="GO:0008757">
    <property type="term" value="F:S-adenosylmethionine-dependent methyltransferase activity"/>
    <property type="evidence" value="ECO:0007669"/>
    <property type="project" value="InterPro"/>
</dbReference>
<dbReference type="RefSeq" id="WP_074238360.1">
    <property type="nucleotide sequence ID" value="NZ_FSRA01000001.1"/>
</dbReference>
<dbReference type="CDD" id="cd02440">
    <property type="entry name" value="AdoMet_MTases"/>
    <property type="match status" value="1"/>
</dbReference>
<dbReference type="PANTHER" id="PTHR44942:SF4">
    <property type="entry name" value="METHYLTRANSFERASE TYPE 11 DOMAIN-CONTAINING PROTEIN"/>
    <property type="match status" value="1"/>
</dbReference>
<dbReference type="OrthoDB" id="9797252at2"/>
<evidence type="ECO:0000259" key="4">
    <source>
        <dbReference type="Pfam" id="PF08241"/>
    </source>
</evidence>
<dbReference type="PANTHER" id="PTHR44942">
    <property type="entry name" value="METHYLTRANSF_11 DOMAIN-CONTAINING PROTEIN"/>
    <property type="match status" value="1"/>
</dbReference>